<feature type="domain" description="Transposase IS110-like N-terminal" evidence="1">
    <location>
        <begin position="32"/>
        <end position="191"/>
    </location>
</feature>
<reference evidence="3 5" key="1">
    <citation type="submission" date="2020-08" db="EMBL/GenBank/DDBJ databases">
        <title>Sequencing the genomes of 1000 actinobacteria strains.</title>
        <authorList>
            <person name="Klenk H.-P."/>
        </authorList>
    </citation>
    <scope>NUCLEOTIDE SEQUENCE [LARGE SCALE GENOMIC DNA]</scope>
    <source>
        <strain evidence="3 5">DSM 45584</strain>
    </source>
</reference>
<organism evidence="3 5">
    <name type="scientific">Saccharopolyspora phatthalungensis</name>
    <dbReference type="NCBI Taxonomy" id="664693"/>
    <lineage>
        <taxon>Bacteria</taxon>
        <taxon>Bacillati</taxon>
        <taxon>Actinomycetota</taxon>
        <taxon>Actinomycetes</taxon>
        <taxon>Pseudonocardiales</taxon>
        <taxon>Pseudonocardiaceae</taxon>
        <taxon>Saccharopolyspora</taxon>
    </lineage>
</organism>
<evidence type="ECO:0000259" key="2">
    <source>
        <dbReference type="Pfam" id="PF02371"/>
    </source>
</evidence>
<dbReference type="EMBL" id="JACHIW010000001">
    <property type="protein sequence ID" value="MBB5157863.1"/>
    <property type="molecule type" value="Genomic_DNA"/>
</dbReference>
<dbReference type="RefSeq" id="WP_184722754.1">
    <property type="nucleotide sequence ID" value="NZ_JACHIW010000001.1"/>
</dbReference>
<evidence type="ECO:0000259" key="1">
    <source>
        <dbReference type="Pfam" id="PF01548"/>
    </source>
</evidence>
<dbReference type="Pfam" id="PF01548">
    <property type="entry name" value="DEDD_Tnp_IS110"/>
    <property type="match status" value="1"/>
</dbReference>
<gene>
    <name evidence="3" type="ORF">BJ970_000354</name>
    <name evidence="4" type="ORF">BJ970_005397</name>
</gene>
<feature type="domain" description="Transposase IS116/IS110/IS902 C-terminal" evidence="2">
    <location>
        <begin position="304"/>
        <end position="388"/>
    </location>
</feature>
<proteinExistence type="predicted"/>
<dbReference type="InterPro" id="IPR003346">
    <property type="entry name" value="Transposase_20"/>
</dbReference>
<dbReference type="GO" id="GO:0003677">
    <property type="term" value="F:DNA binding"/>
    <property type="evidence" value="ECO:0007669"/>
    <property type="project" value="InterPro"/>
</dbReference>
<sequence length="443" mass="48680">MSHVRALTRGDRRRNERLTRLRSIVRREFAVVAVDLALAKQAAVVADHDSRVLGRRMFSGDAWVIDDILDWAGPVAAKAGFAGVVLGCEPTGHRWKPLLDRARARGVELVCVNPMLVHRGREEEDFTRDRSDFKDATIIAKRVAELRCYVPYVLEGHWCRLRHLGARRADQLVAAGSARQRLRDLLECAWPAVLSTASKPLDTLTWRVAMAVSTDPARIMAMGFDAFAAAVRDELPRWGGSRRNLRILRAIFDAARTPGGVATEQAAACERAAYALDDWHHALGQLADVEARMIEVLDTLELSTLVTTITGLSVVGAAAILAETGDPARFDCARTWVKHAGLCPRANESGNFHGITTVSRRGRPGLRTAAWRAIWGALTHNPVYTARYTHLTTRETNPLRPGQARTALAAALLRQLFVVVTRRVAWDPAVAAGTTKEVAPQAA</sequence>
<accession>A0A840PYI3</accession>
<comment type="caution">
    <text evidence="3">The sequence shown here is derived from an EMBL/GenBank/DDBJ whole genome shotgun (WGS) entry which is preliminary data.</text>
</comment>
<dbReference type="AlphaFoldDB" id="A0A840PYI3"/>
<keyword evidence="5" id="KW-1185">Reference proteome</keyword>
<evidence type="ECO:0000313" key="5">
    <source>
        <dbReference type="Proteomes" id="UP000584374"/>
    </source>
</evidence>
<dbReference type="PANTHER" id="PTHR33055">
    <property type="entry name" value="TRANSPOSASE FOR INSERTION SEQUENCE ELEMENT IS1111A"/>
    <property type="match status" value="1"/>
</dbReference>
<dbReference type="Pfam" id="PF02371">
    <property type="entry name" value="Transposase_20"/>
    <property type="match status" value="1"/>
</dbReference>
<dbReference type="GO" id="GO:0004803">
    <property type="term" value="F:transposase activity"/>
    <property type="evidence" value="ECO:0007669"/>
    <property type="project" value="InterPro"/>
</dbReference>
<dbReference type="InterPro" id="IPR002525">
    <property type="entry name" value="Transp_IS110-like_N"/>
</dbReference>
<dbReference type="InterPro" id="IPR047650">
    <property type="entry name" value="Transpos_IS110"/>
</dbReference>
<dbReference type="Proteomes" id="UP000584374">
    <property type="component" value="Unassembled WGS sequence"/>
</dbReference>
<evidence type="ECO:0000313" key="3">
    <source>
        <dbReference type="EMBL" id="MBB5152820.1"/>
    </source>
</evidence>
<evidence type="ECO:0000313" key="4">
    <source>
        <dbReference type="EMBL" id="MBB5157863.1"/>
    </source>
</evidence>
<protein>
    <submittedName>
        <fullName evidence="3">Transposase</fullName>
    </submittedName>
</protein>
<name>A0A840PYI3_9PSEU</name>
<dbReference type="GO" id="GO:0006313">
    <property type="term" value="P:DNA transposition"/>
    <property type="evidence" value="ECO:0007669"/>
    <property type="project" value="InterPro"/>
</dbReference>
<dbReference type="EMBL" id="JACHIW010000001">
    <property type="protein sequence ID" value="MBB5152820.1"/>
    <property type="molecule type" value="Genomic_DNA"/>
</dbReference>